<proteinExistence type="predicted"/>
<accession>A0A6J6SM57</accession>
<dbReference type="AlphaFoldDB" id="A0A6J6SM57"/>
<name>A0A6J6SM57_9ZZZZ</name>
<protein>
    <submittedName>
        <fullName evidence="1">Unannotated protein</fullName>
    </submittedName>
</protein>
<dbReference type="EMBL" id="CAEZYQ010000005">
    <property type="protein sequence ID" value="CAB4735808.1"/>
    <property type="molecule type" value="Genomic_DNA"/>
</dbReference>
<dbReference type="InterPro" id="IPR036866">
    <property type="entry name" value="RibonucZ/Hydroxyglut_hydro"/>
</dbReference>
<gene>
    <name evidence="1" type="ORF">UFOPK2761_00890</name>
</gene>
<dbReference type="SUPFAM" id="SSF56281">
    <property type="entry name" value="Metallo-hydrolase/oxidoreductase"/>
    <property type="match status" value="1"/>
</dbReference>
<evidence type="ECO:0000313" key="1">
    <source>
        <dbReference type="EMBL" id="CAB4735808.1"/>
    </source>
</evidence>
<sequence>MTTLVCVGDTAPARQGKGVGESHLWSSVARTSCCCHWGRAWAVPRRVVVDLGYAGGGAPKLAAEFDPHVLVLTHSDRDHIGGIDRFFSTSLHSLEQLWVPQEWGLLVEAAEALTARSGPVDGPLITVEQIRTMGRAAEHGDTWPDSVAVTVRDIDEPDRRSPEQEHIGEHQRSASVLRLDQRSDALIEAITAVIEQERDKNVDWPPVPSPEEAEEVAVDTVRKSSRIALAISAARARGVRVRYFSTDHVSEEVQPWLTSGDRGTATIVNAVEVIVRRCRVEEPATSFYLLARLTAQNRRALMPFLWASGSPDCCRELAWLHREWPDYWLNTEWEPDACKPWGALICSDSSAESARGQGGLAGTLIPWEHLSVMTAPHHGSVDAAHAGIWEQRRQHAALMGREIPVVLAGGTHRHPVTEEFTNLDRQLRACTRCRHGSDRVSRTVTVGVTGAEAAITPHRRH</sequence>
<organism evidence="1">
    <name type="scientific">freshwater metagenome</name>
    <dbReference type="NCBI Taxonomy" id="449393"/>
    <lineage>
        <taxon>unclassified sequences</taxon>
        <taxon>metagenomes</taxon>
        <taxon>ecological metagenomes</taxon>
    </lineage>
</organism>
<reference evidence="1" key="1">
    <citation type="submission" date="2020-05" db="EMBL/GenBank/DDBJ databases">
        <authorList>
            <person name="Chiriac C."/>
            <person name="Salcher M."/>
            <person name="Ghai R."/>
            <person name="Kavagutti S V."/>
        </authorList>
    </citation>
    <scope>NUCLEOTIDE SEQUENCE</scope>
</reference>